<evidence type="ECO:0000313" key="7">
    <source>
        <dbReference type="EnsemblPlants" id="AUR62026406-RA:cds"/>
    </source>
</evidence>
<dbReference type="PANTHER" id="PTHR11877">
    <property type="entry name" value="HYDROXYMETHYLGLUTARYL-COA SYNTHASE"/>
    <property type="match status" value="1"/>
</dbReference>
<organism evidence="7 8">
    <name type="scientific">Chenopodium quinoa</name>
    <name type="common">Quinoa</name>
    <dbReference type="NCBI Taxonomy" id="63459"/>
    <lineage>
        <taxon>Eukaryota</taxon>
        <taxon>Viridiplantae</taxon>
        <taxon>Streptophyta</taxon>
        <taxon>Embryophyta</taxon>
        <taxon>Tracheophyta</taxon>
        <taxon>Spermatophyta</taxon>
        <taxon>Magnoliopsida</taxon>
        <taxon>eudicotyledons</taxon>
        <taxon>Gunneridae</taxon>
        <taxon>Pentapetalae</taxon>
        <taxon>Caryophyllales</taxon>
        <taxon>Chenopodiaceae</taxon>
        <taxon>Chenopodioideae</taxon>
        <taxon>Atripliceae</taxon>
        <taxon>Chenopodium</taxon>
    </lineage>
</organism>
<keyword evidence="8" id="KW-1185">Reference proteome</keyword>
<keyword evidence="3 4" id="KW-0012">Acyltransferase</keyword>
<feature type="domain" description="Chalcone/stilbene synthase C-terminal" evidence="6">
    <location>
        <begin position="162"/>
        <end position="239"/>
    </location>
</feature>
<dbReference type="PANTHER" id="PTHR11877:SF14">
    <property type="entry name" value="CHALCONE SYNTHASE"/>
    <property type="match status" value="1"/>
</dbReference>
<dbReference type="AlphaFoldDB" id="A0A803MBD9"/>
<feature type="domain" description="Chalcone/stilbene synthase N-terminal" evidence="5">
    <location>
        <begin position="58"/>
        <end position="116"/>
    </location>
</feature>
<comment type="similarity">
    <text evidence="1 4">Belongs to the thiolase-like superfamily. Chalcone/stilbene synthases family.</text>
</comment>
<name>A0A803MBD9_CHEQI</name>
<evidence type="ECO:0000256" key="2">
    <source>
        <dbReference type="ARBA" id="ARBA00022679"/>
    </source>
</evidence>
<dbReference type="GO" id="GO:0016747">
    <property type="term" value="F:acyltransferase activity, transferring groups other than amino-acyl groups"/>
    <property type="evidence" value="ECO:0007669"/>
    <property type="project" value="InterPro"/>
</dbReference>
<dbReference type="InterPro" id="IPR012328">
    <property type="entry name" value="Chalcone/stilbene_synt_C"/>
</dbReference>
<reference evidence="7" key="2">
    <citation type="submission" date="2021-03" db="UniProtKB">
        <authorList>
            <consortium name="EnsemblPlants"/>
        </authorList>
    </citation>
    <scope>IDENTIFICATION</scope>
</reference>
<evidence type="ECO:0000313" key="8">
    <source>
        <dbReference type="Proteomes" id="UP000596660"/>
    </source>
</evidence>
<keyword evidence="2 4" id="KW-0808">Transferase</keyword>
<evidence type="ECO:0000259" key="6">
    <source>
        <dbReference type="Pfam" id="PF02797"/>
    </source>
</evidence>
<dbReference type="Proteomes" id="UP000596660">
    <property type="component" value="Unplaced"/>
</dbReference>
<evidence type="ECO:0000256" key="3">
    <source>
        <dbReference type="ARBA" id="ARBA00023315"/>
    </source>
</evidence>
<dbReference type="Pfam" id="PF00195">
    <property type="entry name" value="Chal_sti_synt_N"/>
    <property type="match status" value="1"/>
</dbReference>
<dbReference type="InterPro" id="IPR001099">
    <property type="entry name" value="Chalcone/stilbene_synt_N"/>
</dbReference>
<dbReference type="Pfam" id="PF02797">
    <property type="entry name" value="Chal_sti_synt_C"/>
    <property type="match status" value="1"/>
</dbReference>
<dbReference type="SMR" id="A0A803MBD9"/>
<reference evidence="7" key="1">
    <citation type="journal article" date="2017" name="Nature">
        <title>The genome of Chenopodium quinoa.</title>
        <authorList>
            <person name="Jarvis D.E."/>
            <person name="Ho Y.S."/>
            <person name="Lightfoot D.J."/>
            <person name="Schmoeckel S.M."/>
            <person name="Li B."/>
            <person name="Borm T.J.A."/>
            <person name="Ohyanagi H."/>
            <person name="Mineta K."/>
            <person name="Michell C.T."/>
            <person name="Saber N."/>
            <person name="Kharbatia N.M."/>
            <person name="Rupper R.R."/>
            <person name="Sharp A.R."/>
            <person name="Dally N."/>
            <person name="Boughton B.A."/>
            <person name="Woo Y.H."/>
            <person name="Gao G."/>
            <person name="Schijlen E.G.W.M."/>
            <person name="Guo X."/>
            <person name="Momin A.A."/>
            <person name="Negrao S."/>
            <person name="Al-Babili S."/>
            <person name="Gehring C."/>
            <person name="Roessner U."/>
            <person name="Jung C."/>
            <person name="Murphy K."/>
            <person name="Arold S.T."/>
            <person name="Gojobori T."/>
            <person name="van der Linden C.G."/>
            <person name="van Loo E.N."/>
            <person name="Jellen E.N."/>
            <person name="Maughan P.J."/>
            <person name="Tester M."/>
        </authorList>
    </citation>
    <scope>NUCLEOTIDE SEQUENCE [LARGE SCALE GENOMIC DNA]</scope>
    <source>
        <strain evidence="7">cv. PI 614886</strain>
    </source>
</reference>
<accession>A0A803MBD9</accession>
<sequence length="242" mass="26935">MALLSLLSSYSWDAKVAIALTALAIAYREFGLVVKLFSSHPLAKSVALLKHLPTKRIILRHAKDIAENNKGARILIVWAETVAVNFHGPFETHIESLVGQALNGDGAAVVIVGVDPDFSIERQCFQIVSGTQRTIPYTQAHWDRRLELDLLDYPQWWCSNSNGIESKLQLDVEKLEVTRHVLSEYGNMTSVGVLFMMDEMRKRSLLQGKMTTGFGCEWCVMVGFGPGLTIEALALRSVPIHE</sequence>
<proteinExistence type="inferred from homology"/>
<dbReference type="SUPFAM" id="SSF53901">
    <property type="entry name" value="Thiolase-like"/>
    <property type="match status" value="2"/>
</dbReference>
<evidence type="ECO:0000259" key="5">
    <source>
        <dbReference type="Pfam" id="PF00195"/>
    </source>
</evidence>
<evidence type="ECO:0000256" key="4">
    <source>
        <dbReference type="RuleBase" id="RU003633"/>
    </source>
</evidence>
<dbReference type="Gene3D" id="3.40.47.10">
    <property type="match status" value="2"/>
</dbReference>
<protein>
    <submittedName>
        <fullName evidence="7">Uncharacterized protein</fullName>
    </submittedName>
</protein>
<dbReference type="EnsemblPlants" id="AUR62026406-RA">
    <property type="protein sequence ID" value="AUR62026406-RA:cds"/>
    <property type="gene ID" value="AUR62026406"/>
</dbReference>
<dbReference type="GO" id="GO:0030639">
    <property type="term" value="P:polyketide biosynthetic process"/>
    <property type="evidence" value="ECO:0007669"/>
    <property type="project" value="TreeGrafter"/>
</dbReference>
<dbReference type="InterPro" id="IPR016039">
    <property type="entry name" value="Thiolase-like"/>
</dbReference>
<dbReference type="Gramene" id="AUR62026406-RA">
    <property type="protein sequence ID" value="AUR62026406-RA:cds"/>
    <property type="gene ID" value="AUR62026406"/>
</dbReference>
<dbReference type="InterPro" id="IPR011141">
    <property type="entry name" value="Polyketide_synthase_type-III"/>
</dbReference>
<evidence type="ECO:0000256" key="1">
    <source>
        <dbReference type="ARBA" id="ARBA00005531"/>
    </source>
</evidence>